<accession>A0A9D5WZ00</accession>
<dbReference type="Gene3D" id="3.40.50.12480">
    <property type="match status" value="1"/>
</dbReference>
<proteinExistence type="predicted"/>
<sequence length="479" mass="53266">MRRIILLLLPLVFTCVQKVCGQAHFFDARVSKYGELEQVLGDKWDKTDSLIVHGPINEADFKTMVRCARYGILRIINLQYAQVENHKIPNCGFADAELSSHGYYLDIDRVILPDDITEFGDFAFYCLTLRKVNIPASLKKMGEACFYLDKWLDINPIVFPEGVTEIPDHCFLYATKVKAVVLPSTIKTISNAAFGNTYISELILPEGLDSIGIMGLGSSSFKELVLPNSVKRLGKDALSDNHELKRVVLPKGLTEIPEGLCCMCRELEDAEIPANVRTVKREAFRYCEKLKVALPYGLERIEALAFEDCLADSIVLPSTVKYLEGAPFRHVKGLKKIYSLAETPPVCTIDPQRFTDGINPFDGSAPKDIPIYVPIGSAEKYRKAIGWDYFTNFIETSKLPAGIETPKAGSNEQYKVYGKDGRIVMEPQGRLASPVRYSVCNMAGATIAQGYLTASHTLPVPESGIYVVRIGNAVYKILL</sequence>
<gene>
    <name evidence="1" type="ORF">HXN55_08785</name>
</gene>
<reference evidence="1" key="1">
    <citation type="submission" date="2020-04" db="EMBL/GenBank/DDBJ databases">
        <title>Deep metagenomics examines the oral microbiome during advanced dental caries in children, revealing novel taxa and co-occurrences with host molecules.</title>
        <authorList>
            <person name="Baker J.L."/>
            <person name="Morton J.T."/>
            <person name="Dinis M."/>
            <person name="Alvarez R."/>
            <person name="Tran N.C."/>
            <person name="Knight R."/>
            <person name="Edlund A."/>
        </authorList>
    </citation>
    <scope>NUCLEOTIDE SEQUENCE</scope>
    <source>
        <strain evidence="1">JCVI_32_bin.50</strain>
    </source>
</reference>
<dbReference type="InterPro" id="IPR032675">
    <property type="entry name" value="LRR_dom_sf"/>
</dbReference>
<dbReference type="RefSeq" id="WP_278490924.1">
    <property type="nucleotide sequence ID" value="NZ_CAJZDG010000004.1"/>
</dbReference>
<dbReference type="PANTHER" id="PTHR45661:SF3">
    <property type="entry name" value="IG-LIKE DOMAIN-CONTAINING PROTEIN"/>
    <property type="match status" value="1"/>
</dbReference>
<dbReference type="PANTHER" id="PTHR45661">
    <property type="entry name" value="SURFACE ANTIGEN"/>
    <property type="match status" value="1"/>
</dbReference>
<dbReference type="SUPFAM" id="SSF52058">
    <property type="entry name" value="L domain-like"/>
    <property type="match status" value="1"/>
</dbReference>
<comment type="caution">
    <text evidence="1">The sequence shown here is derived from an EMBL/GenBank/DDBJ whole genome shotgun (WGS) entry which is preliminary data.</text>
</comment>
<dbReference type="Gene3D" id="3.80.10.10">
    <property type="entry name" value="Ribonuclease Inhibitor"/>
    <property type="match status" value="3"/>
</dbReference>
<dbReference type="Pfam" id="PF13306">
    <property type="entry name" value="LRR_5"/>
    <property type="match status" value="1"/>
</dbReference>
<dbReference type="AlphaFoldDB" id="A0A9D5WZ00"/>
<protein>
    <submittedName>
        <fullName evidence="1">Leucine-rich repeat protein</fullName>
    </submittedName>
</protein>
<dbReference type="InterPro" id="IPR026906">
    <property type="entry name" value="LRR_5"/>
</dbReference>
<evidence type="ECO:0000313" key="1">
    <source>
        <dbReference type="EMBL" id="MBF1447460.1"/>
    </source>
</evidence>
<dbReference type="EMBL" id="JABZTM010000104">
    <property type="protein sequence ID" value="MBF1447460.1"/>
    <property type="molecule type" value="Genomic_DNA"/>
</dbReference>
<dbReference type="InterPro" id="IPR053139">
    <property type="entry name" value="Surface_bspA-like"/>
</dbReference>
<name>A0A9D5WZ00_9BACT</name>
<evidence type="ECO:0000313" key="2">
    <source>
        <dbReference type="Proteomes" id="UP000787419"/>
    </source>
</evidence>
<dbReference type="Proteomes" id="UP000787419">
    <property type="component" value="Unassembled WGS sequence"/>
</dbReference>
<organism evidence="1 2">
    <name type="scientific">Prevotella nigrescens</name>
    <dbReference type="NCBI Taxonomy" id="28133"/>
    <lineage>
        <taxon>Bacteria</taxon>
        <taxon>Pseudomonadati</taxon>
        <taxon>Bacteroidota</taxon>
        <taxon>Bacteroidia</taxon>
        <taxon>Bacteroidales</taxon>
        <taxon>Prevotellaceae</taxon>
        <taxon>Prevotella</taxon>
    </lineage>
</organism>